<comment type="caution">
    <text evidence="1">The sequence shown here is derived from an EMBL/GenBank/DDBJ whole genome shotgun (WGS) entry which is preliminary data.</text>
</comment>
<organism evidence="1 2">
    <name type="scientific">Colletotrichum musicola</name>
    <dbReference type="NCBI Taxonomy" id="2175873"/>
    <lineage>
        <taxon>Eukaryota</taxon>
        <taxon>Fungi</taxon>
        <taxon>Dikarya</taxon>
        <taxon>Ascomycota</taxon>
        <taxon>Pezizomycotina</taxon>
        <taxon>Sordariomycetes</taxon>
        <taxon>Hypocreomycetidae</taxon>
        <taxon>Glomerellales</taxon>
        <taxon>Glomerellaceae</taxon>
        <taxon>Colletotrichum</taxon>
        <taxon>Colletotrichum orchidearum species complex</taxon>
    </lineage>
</organism>
<protein>
    <submittedName>
        <fullName evidence="1">Uncharacterized protein</fullName>
    </submittedName>
</protein>
<evidence type="ECO:0000313" key="2">
    <source>
        <dbReference type="Proteomes" id="UP000639643"/>
    </source>
</evidence>
<dbReference type="AlphaFoldDB" id="A0A8H6MQI0"/>
<sequence length="87" mass="9189">MNVKELTAGCLRATLGGPIQDRIGPTAPEVVRSRVLGLSGRRITYLPISLESMDMLTGCAADLSVSVFGKARAQSKAAQAVETEAER</sequence>
<keyword evidence="2" id="KW-1185">Reference proteome</keyword>
<dbReference type="Proteomes" id="UP000639643">
    <property type="component" value="Unassembled WGS sequence"/>
</dbReference>
<name>A0A8H6MQI0_9PEZI</name>
<reference evidence="1" key="1">
    <citation type="journal article" date="2020" name="Phytopathology">
        <title>Genome Sequence Resources of Colletotrichum truncatum, C. plurivorum, C. musicola, and C. sojae: Four Species Pathogenic to Soybean (Glycine max).</title>
        <authorList>
            <person name="Rogerio F."/>
            <person name="Boufleur T.R."/>
            <person name="Ciampi-Guillardi M."/>
            <person name="Sukno S.A."/>
            <person name="Thon M.R."/>
            <person name="Massola Junior N.S."/>
            <person name="Baroncelli R."/>
        </authorList>
    </citation>
    <scope>NUCLEOTIDE SEQUENCE</scope>
    <source>
        <strain evidence="1">LFN0074</strain>
    </source>
</reference>
<gene>
    <name evidence="1" type="ORF">CMUS01_14619</name>
</gene>
<proteinExistence type="predicted"/>
<dbReference type="EMBL" id="WIGM01001079">
    <property type="protein sequence ID" value="KAF6805412.1"/>
    <property type="molecule type" value="Genomic_DNA"/>
</dbReference>
<evidence type="ECO:0000313" key="1">
    <source>
        <dbReference type="EMBL" id="KAF6805412.1"/>
    </source>
</evidence>
<accession>A0A8H6MQI0</accession>